<comment type="cofactor">
    <cofactor evidence="1">
        <name>FAD</name>
        <dbReference type="ChEBI" id="CHEBI:57692"/>
    </cofactor>
</comment>
<dbReference type="Pfam" id="PF00111">
    <property type="entry name" value="Fer2"/>
    <property type="match status" value="1"/>
</dbReference>
<dbReference type="Proteomes" id="UP001595997">
    <property type="component" value="Unassembled WGS sequence"/>
</dbReference>
<dbReference type="InterPro" id="IPR012675">
    <property type="entry name" value="Beta-grasp_dom_sf"/>
</dbReference>
<dbReference type="InterPro" id="IPR017927">
    <property type="entry name" value="FAD-bd_FR_type"/>
</dbReference>
<evidence type="ECO:0000256" key="1">
    <source>
        <dbReference type="ARBA" id="ARBA00001974"/>
    </source>
</evidence>
<evidence type="ECO:0000313" key="10">
    <source>
        <dbReference type="EMBL" id="MFC4494883.1"/>
    </source>
</evidence>
<keyword evidence="5" id="KW-0560">Oxidoreductase</keyword>
<dbReference type="Gene3D" id="3.40.50.80">
    <property type="entry name" value="Nucleotide-binding domain of ferredoxin-NADP reductase (FNR) module"/>
    <property type="match status" value="1"/>
</dbReference>
<dbReference type="SUPFAM" id="SSF63380">
    <property type="entry name" value="Riboflavin synthase domain-like"/>
    <property type="match status" value="1"/>
</dbReference>
<feature type="domain" description="2Fe-2S ferredoxin-type" evidence="8">
    <location>
        <begin position="239"/>
        <end position="324"/>
    </location>
</feature>
<protein>
    <submittedName>
        <fullName evidence="10">PDR/VanB family oxidoreductase</fullName>
    </submittedName>
</protein>
<dbReference type="CDD" id="cd06185">
    <property type="entry name" value="PDR_like"/>
    <property type="match status" value="1"/>
</dbReference>
<keyword evidence="11" id="KW-1185">Reference proteome</keyword>
<dbReference type="EMBL" id="JBHSFH010000006">
    <property type="protein sequence ID" value="MFC4494883.1"/>
    <property type="molecule type" value="Genomic_DNA"/>
</dbReference>
<evidence type="ECO:0000256" key="3">
    <source>
        <dbReference type="ARBA" id="ARBA00022714"/>
    </source>
</evidence>
<dbReference type="PRINTS" id="PR00409">
    <property type="entry name" value="PHDIOXRDTASE"/>
</dbReference>
<gene>
    <name evidence="10" type="ORF">ACFPA8_12130</name>
</gene>
<dbReference type="InterPro" id="IPR036010">
    <property type="entry name" value="2Fe-2S_ferredoxin-like_sf"/>
</dbReference>
<evidence type="ECO:0000259" key="9">
    <source>
        <dbReference type="PROSITE" id="PS51384"/>
    </source>
</evidence>
<dbReference type="RefSeq" id="WP_386447631.1">
    <property type="nucleotide sequence ID" value="NZ_JBHSFH010000006.1"/>
</dbReference>
<dbReference type="PROSITE" id="PS00197">
    <property type="entry name" value="2FE2S_FER_1"/>
    <property type="match status" value="1"/>
</dbReference>
<name>A0ABV9A8G1_9ACTN</name>
<keyword evidence="4" id="KW-0479">Metal-binding</keyword>
<dbReference type="Gene3D" id="3.10.20.30">
    <property type="match status" value="1"/>
</dbReference>
<dbReference type="InterPro" id="IPR006058">
    <property type="entry name" value="2Fe2S_fd_BS"/>
</dbReference>
<keyword evidence="7" id="KW-0411">Iron-sulfur</keyword>
<dbReference type="Gene3D" id="2.40.30.10">
    <property type="entry name" value="Translation factors"/>
    <property type="match status" value="1"/>
</dbReference>
<reference evidence="11" key="1">
    <citation type="journal article" date="2019" name="Int. J. Syst. Evol. Microbiol.">
        <title>The Global Catalogue of Microorganisms (GCM) 10K type strain sequencing project: providing services to taxonomists for standard genome sequencing and annotation.</title>
        <authorList>
            <consortium name="The Broad Institute Genomics Platform"/>
            <consortium name="The Broad Institute Genome Sequencing Center for Infectious Disease"/>
            <person name="Wu L."/>
            <person name="Ma J."/>
        </authorList>
    </citation>
    <scope>NUCLEOTIDE SEQUENCE [LARGE SCALE GENOMIC DNA]</scope>
    <source>
        <strain evidence="11">CGMCC 4.7357</strain>
    </source>
</reference>
<evidence type="ECO:0000256" key="5">
    <source>
        <dbReference type="ARBA" id="ARBA00023002"/>
    </source>
</evidence>
<evidence type="ECO:0000256" key="7">
    <source>
        <dbReference type="ARBA" id="ARBA00023014"/>
    </source>
</evidence>
<dbReference type="PANTHER" id="PTHR47354">
    <property type="entry name" value="NADH OXIDOREDUCTASE HCR"/>
    <property type="match status" value="1"/>
</dbReference>
<keyword evidence="3" id="KW-0001">2Fe-2S</keyword>
<proteinExistence type="predicted"/>
<dbReference type="SUPFAM" id="SSF52343">
    <property type="entry name" value="Ferredoxin reductase-like, C-terminal NADP-linked domain"/>
    <property type="match status" value="1"/>
</dbReference>
<dbReference type="InterPro" id="IPR050415">
    <property type="entry name" value="MRET"/>
</dbReference>
<evidence type="ECO:0000259" key="8">
    <source>
        <dbReference type="PROSITE" id="PS51085"/>
    </source>
</evidence>
<feature type="domain" description="FAD-binding FR-type" evidence="9">
    <location>
        <begin position="11"/>
        <end position="113"/>
    </location>
</feature>
<sequence>MPPGASRGDEATETELALVRKELLAEDVVRLTLAPAGGGPAPAWAPGAHIDLLLGPRGERQYSLCGDPGDTSVLQVAVLREPDGRGGSRYVHDELAVGSTVRVRGPRNNFPLVEAASYLFVAGGIGITPLVPMIAEAGRRGAEWRLLYGGRTRSSMAFAGELAERAPARVRLCPEDESGLLDLDAVLAAPREDTAVYCCGPEPLLAAVEQRCTSWPAGALHTERFAPKSPRDAGRPGSFEVVLAQSGRTLAVPADRSVLEAVEEAGVPVLSSCREGTCGTCETGVLEGVPEHRDALLSEAERDTGDVMFICVSRCRGGRLVLDL</sequence>
<dbReference type="PANTHER" id="PTHR47354:SF1">
    <property type="entry name" value="CARNITINE MONOOXYGENASE REDUCTASE SUBUNIT"/>
    <property type="match status" value="1"/>
</dbReference>
<dbReference type="InterPro" id="IPR039261">
    <property type="entry name" value="FNR_nucleotide-bd"/>
</dbReference>
<dbReference type="CDD" id="cd00207">
    <property type="entry name" value="fer2"/>
    <property type="match status" value="1"/>
</dbReference>
<dbReference type="SUPFAM" id="SSF54292">
    <property type="entry name" value="2Fe-2S ferredoxin-like"/>
    <property type="match status" value="1"/>
</dbReference>
<dbReference type="InterPro" id="IPR017938">
    <property type="entry name" value="Riboflavin_synthase-like_b-brl"/>
</dbReference>
<dbReference type="PROSITE" id="PS51384">
    <property type="entry name" value="FAD_FR"/>
    <property type="match status" value="1"/>
</dbReference>
<keyword evidence="2" id="KW-0285">Flavoprotein</keyword>
<evidence type="ECO:0000313" key="11">
    <source>
        <dbReference type="Proteomes" id="UP001595997"/>
    </source>
</evidence>
<evidence type="ECO:0000256" key="2">
    <source>
        <dbReference type="ARBA" id="ARBA00022630"/>
    </source>
</evidence>
<accession>A0ABV9A8G1</accession>
<evidence type="ECO:0000256" key="4">
    <source>
        <dbReference type="ARBA" id="ARBA00022723"/>
    </source>
</evidence>
<evidence type="ECO:0000256" key="6">
    <source>
        <dbReference type="ARBA" id="ARBA00023004"/>
    </source>
</evidence>
<keyword evidence="6" id="KW-0408">Iron</keyword>
<dbReference type="PROSITE" id="PS51085">
    <property type="entry name" value="2FE2S_FER_2"/>
    <property type="match status" value="1"/>
</dbReference>
<dbReference type="InterPro" id="IPR001041">
    <property type="entry name" value="2Fe-2S_ferredoxin-type"/>
</dbReference>
<comment type="caution">
    <text evidence="10">The sequence shown here is derived from an EMBL/GenBank/DDBJ whole genome shotgun (WGS) entry which is preliminary data.</text>
</comment>
<organism evidence="10 11">
    <name type="scientific">Streptomyces ovatisporus</name>
    <dbReference type="NCBI Taxonomy" id="1128682"/>
    <lineage>
        <taxon>Bacteria</taxon>
        <taxon>Bacillati</taxon>
        <taxon>Actinomycetota</taxon>
        <taxon>Actinomycetes</taxon>
        <taxon>Kitasatosporales</taxon>
        <taxon>Streptomycetaceae</taxon>
        <taxon>Streptomyces</taxon>
    </lineage>
</organism>